<protein>
    <submittedName>
        <fullName evidence="3">Uncharacterized protein</fullName>
    </submittedName>
</protein>
<keyword evidence="2" id="KW-0472">Membrane</keyword>
<keyword evidence="2" id="KW-0812">Transmembrane</keyword>
<keyword evidence="2" id="KW-1133">Transmembrane helix</keyword>
<dbReference type="PANTHER" id="PTHR15028">
    <property type="entry name" value="CD72-RELATED"/>
    <property type="match status" value="1"/>
</dbReference>
<proteinExistence type="predicted"/>
<dbReference type="Proteomes" id="UP001221898">
    <property type="component" value="Unassembled WGS sequence"/>
</dbReference>
<feature type="compositionally biased region" description="Basic and acidic residues" evidence="1">
    <location>
        <begin position="34"/>
        <end position="46"/>
    </location>
</feature>
<comment type="caution">
    <text evidence="3">The sequence shown here is derived from an EMBL/GenBank/DDBJ whole genome shotgun (WGS) entry which is preliminary data.</text>
</comment>
<evidence type="ECO:0000313" key="4">
    <source>
        <dbReference type="Proteomes" id="UP001221898"/>
    </source>
</evidence>
<name>A0AAD7WRP3_9TELE</name>
<dbReference type="GO" id="GO:0005886">
    <property type="term" value="C:plasma membrane"/>
    <property type="evidence" value="ECO:0007669"/>
    <property type="project" value="InterPro"/>
</dbReference>
<dbReference type="PANTHER" id="PTHR15028:SF6">
    <property type="entry name" value="B-CELL DIFFERENTIATION ANTIGEN CD72"/>
    <property type="match status" value="1"/>
</dbReference>
<organism evidence="3 4">
    <name type="scientific">Aldrovandia affinis</name>
    <dbReference type="NCBI Taxonomy" id="143900"/>
    <lineage>
        <taxon>Eukaryota</taxon>
        <taxon>Metazoa</taxon>
        <taxon>Chordata</taxon>
        <taxon>Craniata</taxon>
        <taxon>Vertebrata</taxon>
        <taxon>Euteleostomi</taxon>
        <taxon>Actinopterygii</taxon>
        <taxon>Neopterygii</taxon>
        <taxon>Teleostei</taxon>
        <taxon>Notacanthiformes</taxon>
        <taxon>Halosauridae</taxon>
        <taxon>Aldrovandia</taxon>
    </lineage>
</organism>
<dbReference type="SUPFAM" id="SSF56436">
    <property type="entry name" value="C-type lectin-like"/>
    <property type="match status" value="1"/>
</dbReference>
<sequence length="162" mass="18537">MSVVYSTVRFKKDSNHGTVASRIDDVIYDEVKLTRSDPPPKRDRNRPAVSVSRENAGPTSYPYRLTAGCLGLLCVLLLTVIIALCVRYSEDHSNIRSALANKIKFLRNCFYQSGEMVCPKGWRLEASKCYYISTDRKNWTESRNYCTLRGADLVIMESERKR</sequence>
<reference evidence="3" key="1">
    <citation type="journal article" date="2023" name="Science">
        <title>Genome structures resolve the early diversification of teleost fishes.</title>
        <authorList>
            <person name="Parey E."/>
            <person name="Louis A."/>
            <person name="Montfort J."/>
            <person name="Bouchez O."/>
            <person name="Roques C."/>
            <person name="Iampietro C."/>
            <person name="Lluch J."/>
            <person name="Castinel A."/>
            <person name="Donnadieu C."/>
            <person name="Desvignes T."/>
            <person name="Floi Bucao C."/>
            <person name="Jouanno E."/>
            <person name="Wen M."/>
            <person name="Mejri S."/>
            <person name="Dirks R."/>
            <person name="Jansen H."/>
            <person name="Henkel C."/>
            <person name="Chen W.J."/>
            <person name="Zahm M."/>
            <person name="Cabau C."/>
            <person name="Klopp C."/>
            <person name="Thompson A.W."/>
            <person name="Robinson-Rechavi M."/>
            <person name="Braasch I."/>
            <person name="Lecointre G."/>
            <person name="Bobe J."/>
            <person name="Postlethwait J.H."/>
            <person name="Berthelot C."/>
            <person name="Roest Crollius H."/>
            <person name="Guiguen Y."/>
        </authorList>
    </citation>
    <scope>NUCLEOTIDE SEQUENCE</scope>
    <source>
        <strain evidence="3">NC1722</strain>
    </source>
</reference>
<dbReference type="EMBL" id="JAINUG010000046">
    <property type="protein sequence ID" value="KAJ8405869.1"/>
    <property type="molecule type" value="Genomic_DNA"/>
</dbReference>
<evidence type="ECO:0000313" key="3">
    <source>
        <dbReference type="EMBL" id="KAJ8405869.1"/>
    </source>
</evidence>
<dbReference type="GO" id="GO:0004888">
    <property type="term" value="F:transmembrane signaling receptor activity"/>
    <property type="evidence" value="ECO:0007669"/>
    <property type="project" value="InterPro"/>
</dbReference>
<dbReference type="Gene3D" id="3.10.100.10">
    <property type="entry name" value="Mannose-Binding Protein A, subunit A"/>
    <property type="match status" value="1"/>
</dbReference>
<dbReference type="InterPro" id="IPR016187">
    <property type="entry name" value="CTDL_fold"/>
</dbReference>
<feature type="region of interest" description="Disordered" evidence="1">
    <location>
        <begin position="34"/>
        <end position="56"/>
    </location>
</feature>
<gene>
    <name evidence="3" type="ORF">AAFF_G00313060</name>
</gene>
<evidence type="ECO:0000256" key="2">
    <source>
        <dbReference type="SAM" id="Phobius"/>
    </source>
</evidence>
<dbReference type="InterPro" id="IPR016186">
    <property type="entry name" value="C-type_lectin-like/link_sf"/>
</dbReference>
<accession>A0AAD7WRP3</accession>
<keyword evidence="4" id="KW-1185">Reference proteome</keyword>
<feature type="transmembrane region" description="Helical" evidence="2">
    <location>
        <begin position="65"/>
        <end position="86"/>
    </location>
</feature>
<dbReference type="InterPro" id="IPR039689">
    <property type="entry name" value="CD72"/>
</dbReference>
<dbReference type="AlphaFoldDB" id="A0AAD7WRP3"/>
<evidence type="ECO:0000256" key="1">
    <source>
        <dbReference type="SAM" id="MobiDB-lite"/>
    </source>
</evidence>